<keyword evidence="2" id="KW-1185">Reference proteome</keyword>
<accession>A0A4Q1CDU1</accession>
<dbReference type="OrthoDB" id="1228719at2"/>
<dbReference type="AlphaFoldDB" id="A0A4Q1CDU1"/>
<organism evidence="1 2">
    <name type="scientific">Lacibacter luteus</name>
    <dbReference type="NCBI Taxonomy" id="2508719"/>
    <lineage>
        <taxon>Bacteria</taxon>
        <taxon>Pseudomonadati</taxon>
        <taxon>Bacteroidota</taxon>
        <taxon>Chitinophagia</taxon>
        <taxon>Chitinophagales</taxon>
        <taxon>Chitinophagaceae</taxon>
        <taxon>Lacibacter</taxon>
    </lineage>
</organism>
<gene>
    <name evidence="1" type="ORF">ESA94_20405</name>
</gene>
<reference evidence="1 2" key="1">
    <citation type="submission" date="2019-01" db="EMBL/GenBank/DDBJ databases">
        <title>Lacibacter sp. strain TTM-7.</title>
        <authorList>
            <person name="Chen W.-M."/>
        </authorList>
    </citation>
    <scope>NUCLEOTIDE SEQUENCE [LARGE SCALE GENOMIC DNA]</scope>
    <source>
        <strain evidence="1 2">TTM-7</strain>
    </source>
</reference>
<comment type="caution">
    <text evidence="1">The sequence shown here is derived from an EMBL/GenBank/DDBJ whole genome shotgun (WGS) entry which is preliminary data.</text>
</comment>
<evidence type="ECO:0000313" key="1">
    <source>
        <dbReference type="EMBL" id="RXK57563.1"/>
    </source>
</evidence>
<protein>
    <submittedName>
        <fullName evidence="1">Uncharacterized protein</fullName>
    </submittedName>
</protein>
<name>A0A4Q1CDU1_9BACT</name>
<sequence>MKTVRLLTSILLAAIFSMAIEVASEGFIPAALPFAILMIASLVPMPQGVLRMALQVEIWQKDVVDNLYKDNQFAQWSVNADQYVLMGKVVHIPVAGSPGTIKKNLTVFPQTAAKRADTEITYNIDTLYLLPRHVEDIEKYENSYNKRQSMVGEDQAKLIQDGMTNLLYRWAPAVANTILTEGDDAPAAISGGAGNRKKFTKKAFKDIKKKWDRADIPVQGRVCLLTADHYNDFLESLSDAERTDVGRVANLETGIVGKYLGITIMMRSTVLRYRGADNAVAVVDELAEDFAADGEDRAASLFWQKDCVERALGSVKMFDNPNQAEYFGDVYSMSLRFGGRQRRASGVYAVVEALGA</sequence>
<dbReference type="RefSeq" id="WP_129132815.1">
    <property type="nucleotide sequence ID" value="NZ_SDHW01000009.1"/>
</dbReference>
<dbReference type="EMBL" id="SDHW01000009">
    <property type="protein sequence ID" value="RXK57563.1"/>
    <property type="molecule type" value="Genomic_DNA"/>
</dbReference>
<proteinExistence type="predicted"/>
<evidence type="ECO:0000313" key="2">
    <source>
        <dbReference type="Proteomes" id="UP000290204"/>
    </source>
</evidence>
<dbReference type="Proteomes" id="UP000290204">
    <property type="component" value="Unassembled WGS sequence"/>
</dbReference>